<dbReference type="GO" id="GO:0005886">
    <property type="term" value="C:plasma membrane"/>
    <property type="evidence" value="ECO:0007669"/>
    <property type="project" value="UniProtKB-SubCell"/>
</dbReference>
<dbReference type="GO" id="GO:0043682">
    <property type="term" value="F:P-type divalent copper transporter activity"/>
    <property type="evidence" value="ECO:0007669"/>
    <property type="project" value="TreeGrafter"/>
</dbReference>
<organism evidence="15">
    <name type="scientific">hydrothermal vent metagenome</name>
    <dbReference type="NCBI Taxonomy" id="652676"/>
    <lineage>
        <taxon>unclassified sequences</taxon>
        <taxon>metagenomes</taxon>
        <taxon>ecological metagenomes</taxon>
    </lineage>
</organism>
<dbReference type="GO" id="GO:0005524">
    <property type="term" value="F:ATP binding"/>
    <property type="evidence" value="ECO:0007669"/>
    <property type="project" value="UniProtKB-KW"/>
</dbReference>
<dbReference type="Gene3D" id="2.70.150.10">
    <property type="entry name" value="Calcium-transporting ATPase, cytoplasmic transduction domain A"/>
    <property type="match status" value="1"/>
</dbReference>
<keyword evidence="7" id="KW-0547">Nucleotide-binding</keyword>
<dbReference type="EMBL" id="UOGE01000103">
    <property type="protein sequence ID" value="VAX25242.1"/>
    <property type="molecule type" value="Genomic_DNA"/>
</dbReference>
<feature type="transmembrane region" description="Helical" evidence="13">
    <location>
        <begin position="93"/>
        <end position="116"/>
    </location>
</feature>
<dbReference type="InterPro" id="IPR023214">
    <property type="entry name" value="HAD_sf"/>
</dbReference>
<dbReference type="InterPro" id="IPR008250">
    <property type="entry name" value="ATPase_P-typ_transduc_dom_A_sf"/>
</dbReference>
<dbReference type="InterPro" id="IPR017969">
    <property type="entry name" value="Heavy-metal-associated_CS"/>
</dbReference>
<dbReference type="NCBIfam" id="TIGR01494">
    <property type="entry name" value="ATPase_P-type"/>
    <property type="match status" value="1"/>
</dbReference>
<feature type="transmembrane region" description="Helical" evidence="13">
    <location>
        <begin position="159"/>
        <end position="179"/>
    </location>
</feature>
<keyword evidence="8" id="KW-0067">ATP-binding</keyword>
<dbReference type="CDD" id="cd00371">
    <property type="entry name" value="HMA"/>
    <property type="match status" value="1"/>
</dbReference>
<keyword evidence="12 13" id="KW-0472">Membrane</keyword>
<evidence type="ECO:0000256" key="9">
    <source>
        <dbReference type="ARBA" id="ARBA00022967"/>
    </source>
</evidence>
<comment type="similarity">
    <text evidence="2">Belongs to the cation transport ATPase (P-type) (TC 3.A.3) family. Type IB subfamily.</text>
</comment>
<keyword evidence="4" id="KW-1003">Cell membrane</keyword>
<comment type="subcellular location">
    <subcellularLocation>
        <location evidence="1">Cell membrane</location>
        <topology evidence="1">Multi-pass membrane protein</topology>
    </subcellularLocation>
</comment>
<evidence type="ECO:0000256" key="10">
    <source>
        <dbReference type="ARBA" id="ARBA00022989"/>
    </source>
</evidence>
<dbReference type="PANTHER" id="PTHR43520">
    <property type="entry name" value="ATP7, ISOFORM B"/>
    <property type="match status" value="1"/>
</dbReference>
<evidence type="ECO:0000313" key="15">
    <source>
        <dbReference type="EMBL" id="VAX25242.1"/>
    </source>
</evidence>
<feature type="domain" description="HMA" evidence="14">
    <location>
        <begin position="2"/>
        <end position="68"/>
    </location>
</feature>
<keyword evidence="3" id="KW-0813">Transport</keyword>
<dbReference type="AlphaFoldDB" id="A0A3B1CAN2"/>
<dbReference type="Gene3D" id="3.30.70.100">
    <property type="match status" value="1"/>
</dbReference>
<evidence type="ECO:0000259" key="14">
    <source>
        <dbReference type="PROSITE" id="PS50846"/>
    </source>
</evidence>
<dbReference type="PROSITE" id="PS01047">
    <property type="entry name" value="HMA_1"/>
    <property type="match status" value="1"/>
</dbReference>
<evidence type="ECO:0000256" key="5">
    <source>
        <dbReference type="ARBA" id="ARBA00022692"/>
    </source>
</evidence>
<dbReference type="Pfam" id="PF00403">
    <property type="entry name" value="HMA"/>
    <property type="match status" value="1"/>
</dbReference>
<evidence type="ECO:0000256" key="7">
    <source>
        <dbReference type="ARBA" id="ARBA00022741"/>
    </source>
</evidence>
<evidence type="ECO:0000256" key="12">
    <source>
        <dbReference type="ARBA" id="ARBA00023136"/>
    </source>
</evidence>
<dbReference type="FunFam" id="3.30.70.100:FF:000005">
    <property type="entry name" value="Copper-exporting P-type ATPase A"/>
    <property type="match status" value="1"/>
</dbReference>
<dbReference type="Gene3D" id="3.40.50.1000">
    <property type="entry name" value="HAD superfamily/HAD-like"/>
    <property type="match status" value="1"/>
</dbReference>
<keyword evidence="11" id="KW-0406">Ion transport</keyword>
<protein>
    <submittedName>
        <fullName evidence="15">Lead, cadmium, zinc and mercury transporting ATPase Copper-translocating P-type ATPase</fullName>
        <ecNumber evidence="15">3.6.3.3</ecNumber>
        <ecNumber evidence="15">3.6.3.4</ecNumber>
    </submittedName>
</protein>
<name>A0A3B1CAN2_9ZZZZ</name>
<proteinExistence type="inferred from homology"/>
<dbReference type="SUPFAM" id="SSF81653">
    <property type="entry name" value="Calcium ATPase, transduction domain A"/>
    <property type="match status" value="1"/>
</dbReference>
<reference evidence="15" key="1">
    <citation type="submission" date="2018-06" db="EMBL/GenBank/DDBJ databases">
        <authorList>
            <person name="Zhirakovskaya E."/>
        </authorList>
    </citation>
    <scope>NUCLEOTIDE SEQUENCE</scope>
</reference>
<dbReference type="FunFam" id="2.70.150.10:FF:000020">
    <property type="entry name" value="Copper-exporting P-type ATPase A"/>
    <property type="match status" value="1"/>
</dbReference>
<feature type="transmembrane region" description="Helical" evidence="13">
    <location>
        <begin position="191"/>
        <end position="209"/>
    </location>
</feature>
<evidence type="ECO:0000256" key="13">
    <source>
        <dbReference type="SAM" id="Phobius"/>
    </source>
</evidence>
<feature type="transmembrane region" description="Helical" evidence="13">
    <location>
        <begin position="371"/>
        <end position="394"/>
    </location>
</feature>
<keyword evidence="6" id="KW-0479">Metal-binding</keyword>
<evidence type="ECO:0000256" key="6">
    <source>
        <dbReference type="ARBA" id="ARBA00022723"/>
    </source>
</evidence>
<keyword evidence="15" id="KW-0378">Hydrolase</keyword>
<dbReference type="SUPFAM" id="SSF55008">
    <property type="entry name" value="HMA, heavy metal-associated domain"/>
    <property type="match status" value="1"/>
</dbReference>
<keyword evidence="5 13" id="KW-0812">Transmembrane</keyword>
<feature type="non-terminal residue" evidence="15">
    <location>
        <position position="433"/>
    </location>
</feature>
<dbReference type="PROSITE" id="PS50846">
    <property type="entry name" value="HMA_2"/>
    <property type="match status" value="1"/>
</dbReference>
<evidence type="ECO:0000256" key="3">
    <source>
        <dbReference type="ARBA" id="ARBA00022448"/>
    </source>
</evidence>
<dbReference type="EC" id="3.6.3.3" evidence="15"/>
<dbReference type="PANTHER" id="PTHR43520:SF8">
    <property type="entry name" value="P-TYPE CU(+) TRANSPORTER"/>
    <property type="match status" value="1"/>
</dbReference>
<feature type="transmembrane region" description="Helical" evidence="13">
    <location>
        <begin position="122"/>
        <end position="147"/>
    </location>
</feature>
<dbReference type="SUPFAM" id="SSF81665">
    <property type="entry name" value="Calcium ATPase, transmembrane domain M"/>
    <property type="match status" value="1"/>
</dbReference>
<keyword evidence="10 13" id="KW-1133">Transmembrane helix</keyword>
<dbReference type="GO" id="GO:0016887">
    <property type="term" value="F:ATP hydrolysis activity"/>
    <property type="evidence" value="ECO:0007669"/>
    <property type="project" value="InterPro"/>
</dbReference>
<feature type="transmembrane region" description="Helical" evidence="13">
    <location>
        <begin position="343"/>
        <end position="365"/>
    </location>
</feature>
<dbReference type="InterPro" id="IPR036163">
    <property type="entry name" value="HMA_dom_sf"/>
</dbReference>
<dbReference type="PRINTS" id="PR00943">
    <property type="entry name" value="CUATPASE"/>
</dbReference>
<gene>
    <name evidence="15" type="ORF">MNBD_NITROSPINAE02-286</name>
</gene>
<dbReference type="GO" id="GO:0005507">
    <property type="term" value="F:copper ion binding"/>
    <property type="evidence" value="ECO:0007669"/>
    <property type="project" value="TreeGrafter"/>
</dbReference>
<sequence length="433" mass="45768">MEKVEIGISGMTCAACVRRVENSIKKGDGISGATVNLATESATIEYDPAVARVDYVKSLITKSGYTPYDLVDDAGEADRERREEHLRLALKKFIISALLTAPVMILAMGDMIGLHIPISKTFANILMFAFTTPVLFWAGAGFMTGAVKAAKQKTSDMNTLIAVGTLAAYFYSVVATFMPSLITVDGMEPPVYFETAAMIVTLILMGKYLETKAKGRASDAIAKLMNLTPKTATVMVNGVEKETPVSEVLVGDTIMIRPGESIPVDGEIIEGESAIDESMITGESIPAEKGVGMSVIGGSVNKTGSFVFVAKSVGSHTALAQIVRLVRNAQGSKAPAQKMADLIASYFVPIVIVIALATFFVWYGFGPEPRFTRALVSFVAVMIIACPCALGLATPTAIMVGTGKGADNGVLVKNGEALEKAAKINTIVLDKTG</sequence>
<evidence type="ECO:0000256" key="4">
    <source>
        <dbReference type="ARBA" id="ARBA00022475"/>
    </source>
</evidence>
<evidence type="ECO:0000256" key="11">
    <source>
        <dbReference type="ARBA" id="ARBA00023065"/>
    </source>
</evidence>
<dbReference type="InterPro" id="IPR059000">
    <property type="entry name" value="ATPase_P-type_domA"/>
</dbReference>
<dbReference type="InterPro" id="IPR001757">
    <property type="entry name" value="P_typ_ATPase"/>
</dbReference>
<dbReference type="Pfam" id="PF00122">
    <property type="entry name" value="E1-E2_ATPase"/>
    <property type="match status" value="1"/>
</dbReference>
<dbReference type="GO" id="GO:0055070">
    <property type="term" value="P:copper ion homeostasis"/>
    <property type="evidence" value="ECO:0007669"/>
    <property type="project" value="TreeGrafter"/>
</dbReference>
<evidence type="ECO:0000256" key="2">
    <source>
        <dbReference type="ARBA" id="ARBA00006024"/>
    </source>
</evidence>
<evidence type="ECO:0000256" key="1">
    <source>
        <dbReference type="ARBA" id="ARBA00004651"/>
    </source>
</evidence>
<dbReference type="EC" id="3.6.3.4" evidence="15"/>
<dbReference type="InterPro" id="IPR006121">
    <property type="entry name" value="HMA_dom"/>
</dbReference>
<keyword evidence="9" id="KW-1278">Translocase</keyword>
<evidence type="ECO:0000256" key="8">
    <source>
        <dbReference type="ARBA" id="ARBA00022840"/>
    </source>
</evidence>
<dbReference type="InterPro" id="IPR023298">
    <property type="entry name" value="ATPase_P-typ_TM_dom_sf"/>
</dbReference>
<accession>A0A3B1CAN2</accession>